<accession>A0A545UI73</accession>
<feature type="domain" description="DSBA-like thioredoxin" evidence="3">
    <location>
        <begin position="3"/>
        <end position="187"/>
    </location>
</feature>
<name>A0A545UI73_9GAMM</name>
<dbReference type="GO" id="GO:1901170">
    <property type="term" value="P:naphthalene catabolic process"/>
    <property type="evidence" value="ECO:0007669"/>
    <property type="project" value="InterPro"/>
</dbReference>
<dbReference type="RefSeq" id="WP_142892015.1">
    <property type="nucleotide sequence ID" value="NZ_ML660161.1"/>
</dbReference>
<comment type="similarity">
    <text evidence="1">Belongs to the GST superfamily. NadH family.</text>
</comment>
<protein>
    <recommendedName>
        <fullName evidence="1">2-hydroxychromene-2-carboxylate isomerase</fullName>
        <ecNumber evidence="1">5.99.1.4</ecNumber>
    </recommendedName>
</protein>
<evidence type="ECO:0000256" key="1">
    <source>
        <dbReference type="PIRNR" id="PIRNR006386"/>
    </source>
</evidence>
<reference evidence="4 5" key="1">
    <citation type="submission" date="2019-07" db="EMBL/GenBank/DDBJ databases">
        <title>Draft genome for Aliikangiella sp. M105.</title>
        <authorList>
            <person name="Wang G."/>
        </authorList>
    </citation>
    <scope>NUCLEOTIDE SEQUENCE [LARGE SCALE GENOMIC DNA]</scope>
    <source>
        <strain evidence="4 5">M105</strain>
    </source>
</reference>
<dbReference type="InterPro" id="IPR014440">
    <property type="entry name" value="HCCAis_GSTk"/>
</dbReference>
<keyword evidence="1 4" id="KW-0413">Isomerase</keyword>
<dbReference type="GO" id="GO:0004602">
    <property type="term" value="F:glutathione peroxidase activity"/>
    <property type="evidence" value="ECO:0007669"/>
    <property type="project" value="TreeGrafter"/>
</dbReference>
<dbReference type="Pfam" id="PF01323">
    <property type="entry name" value="DSBA"/>
    <property type="match status" value="1"/>
</dbReference>
<proteinExistence type="inferred from homology"/>
<dbReference type="PANTHER" id="PTHR42943">
    <property type="entry name" value="GLUTATHIONE S-TRANSFERASE KAPPA"/>
    <property type="match status" value="1"/>
</dbReference>
<dbReference type="InterPro" id="IPR044087">
    <property type="entry name" value="NahD-like"/>
</dbReference>
<dbReference type="EC" id="5.99.1.4" evidence="1"/>
<keyword evidence="5" id="KW-1185">Reference proteome</keyword>
<organism evidence="4 5">
    <name type="scientific">Aliikangiella coralliicola</name>
    <dbReference type="NCBI Taxonomy" id="2592383"/>
    <lineage>
        <taxon>Bacteria</taxon>
        <taxon>Pseudomonadati</taxon>
        <taxon>Pseudomonadota</taxon>
        <taxon>Gammaproteobacteria</taxon>
        <taxon>Oceanospirillales</taxon>
        <taxon>Pleioneaceae</taxon>
        <taxon>Aliikangiella</taxon>
    </lineage>
</organism>
<gene>
    <name evidence="4" type="ORF">FLL46_03280</name>
</gene>
<dbReference type="AlphaFoldDB" id="A0A545UI73"/>
<dbReference type="GO" id="GO:0018845">
    <property type="term" value="F:2-hydroxychromene-2-carboxylate isomerase activity"/>
    <property type="evidence" value="ECO:0007669"/>
    <property type="project" value="UniProtKB-UniRule"/>
</dbReference>
<sequence length="212" mass="24846">MKLVWYFDFISPFAYLQHCQFDRLPTDVNIEYKPILFAGLLNHWQNVGPAEIAPKRKFTYKHCYWQARRASIPFKMPPAHPFNSLFALRLAIATNNQRENIQIIFESIWKEGLASDSNEAIRYLEKHLQIKNLDVLTSAQSVKDQLRINTEEAANNEIFGVPTFMVKDQPGEIFWGLDAFEMLLDYLHAPTNFRDEEMDRVENLPIGVQRKR</sequence>
<dbReference type="EMBL" id="VIKS01000002">
    <property type="protein sequence ID" value="TQV89165.1"/>
    <property type="molecule type" value="Genomic_DNA"/>
</dbReference>
<evidence type="ECO:0000313" key="5">
    <source>
        <dbReference type="Proteomes" id="UP000315439"/>
    </source>
</evidence>
<comment type="catalytic activity">
    <reaction evidence="1">
        <text>2-hydroxychromene-2-carboxylate = (3E)-4-(2-hydroxyphenyl)-2-oxobut-3-enoate</text>
        <dbReference type="Rhea" id="RHEA:27401"/>
        <dbReference type="ChEBI" id="CHEBI:59350"/>
        <dbReference type="ChEBI" id="CHEBI:59353"/>
        <dbReference type="EC" id="5.99.1.4"/>
    </reaction>
</comment>
<dbReference type="Gene3D" id="3.40.30.10">
    <property type="entry name" value="Glutaredoxin"/>
    <property type="match status" value="1"/>
</dbReference>
<dbReference type="CDD" id="cd03022">
    <property type="entry name" value="DsbA_HCCA_Iso"/>
    <property type="match status" value="1"/>
</dbReference>
<dbReference type="OrthoDB" id="5244108at2"/>
<dbReference type="SUPFAM" id="SSF52833">
    <property type="entry name" value="Thioredoxin-like"/>
    <property type="match status" value="1"/>
</dbReference>
<evidence type="ECO:0000256" key="2">
    <source>
        <dbReference type="PIRSR" id="PIRSR006386-1"/>
    </source>
</evidence>
<dbReference type="InterPro" id="IPR001853">
    <property type="entry name" value="DSBA-like_thioredoxin_dom"/>
</dbReference>
<dbReference type="InterPro" id="IPR036249">
    <property type="entry name" value="Thioredoxin-like_sf"/>
</dbReference>
<dbReference type="PANTHER" id="PTHR42943:SF2">
    <property type="entry name" value="GLUTATHIONE S-TRANSFERASE KAPPA 1"/>
    <property type="match status" value="1"/>
</dbReference>
<dbReference type="GO" id="GO:0004364">
    <property type="term" value="F:glutathione transferase activity"/>
    <property type="evidence" value="ECO:0007669"/>
    <property type="project" value="TreeGrafter"/>
</dbReference>
<dbReference type="GO" id="GO:0006749">
    <property type="term" value="P:glutathione metabolic process"/>
    <property type="evidence" value="ECO:0007669"/>
    <property type="project" value="TreeGrafter"/>
</dbReference>
<dbReference type="Proteomes" id="UP000315439">
    <property type="component" value="Unassembled WGS sequence"/>
</dbReference>
<evidence type="ECO:0000259" key="3">
    <source>
        <dbReference type="Pfam" id="PF01323"/>
    </source>
</evidence>
<feature type="active site" description="Nucleophile" evidence="2">
    <location>
        <position position="11"/>
    </location>
</feature>
<evidence type="ECO:0000313" key="4">
    <source>
        <dbReference type="EMBL" id="TQV89165.1"/>
    </source>
</evidence>
<dbReference type="PIRSF" id="PIRSF006386">
    <property type="entry name" value="HCCAis_GSTk"/>
    <property type="match status" value="1"/>
</dbReference>
<dbReference type="InterPro" id="IPR051924">
    <property type="entry name" value="GST_Kappa/NadH"/>
</dbReference>
<comment type="caution">
    <text evidence="4">The sequence shown here is derived from an EMBL/GenBank/DDBJ whole genome shotgun (WGS) entry which is preliminary data.</text>
</comment>